<dbReference type="RefSeq" id="WP_139495204.1">
    <property type="nucleotide sequence ID" value="NZ_CAWORL010000018.1"/>
</dbReference>
<evidence type="ECO:0000313" key="3">
    <source>
        <dbReference type="Proteomes" id="UP000796104"/>
    </source>
</evidence>
<dbReference type="EMBL" id="PDXJ01000025">
    <property type="protein sequence ID" value="TND52004.1"/>
    <property type="molecule type" value="Genomic_DNA"/>
</dbReference>
<evidence type="ECO:0000313" key="2">
    <source>
        <dbReference type="EMBL" id="TND52004.1"/>
    </source>
</evidence>
<proteinExistence type="predicted"/>
<gene>
    <name evidence="2" type="ORF">CF123_17960</name>
</gene>
<reference evidence="2" key="1">
    <citation type="submission" date="2017-10" db="EMBL/GenBank/DDBJ databases">
        <authorList>
            <person name="Colston S.M."/>
            <person name="Graf J."/>
        </authorList>
    </citation>
    <scope>NUCLEOTIDE SEQUENCE</scope>
    <source>
        <strain evidence="2">BAQ071013-135</strain>
    </source>
</reference>
<organism evidence="2 3">
    <name type="scientific">Aeromonas veronii</name>
    <dbReference type="NCBI Taxonomy" id="654"/>
    <lineage>
        <taxon>Bacteria</taxon>
        <taxon>Pseudomonadati</taxon>
        <taxon>Pseudomonadota</taxon>
        <taxon>Gammaproteobacteria</taxon>
        <taxon>Aeromonadales</taxon>
        <taxon>Aeromonadaceae</taxon>
        <taxon>Aeromonas</taxon>
    </lineage>
</organism>
<reference evidence="2" key="2">
    <citation type="journal article" date="2019" name="PLoS ONE">
        <title>Identification and characterization of putative Aeromonas spp. T3SS effectors.</title>
        <authorList>
            <person name="Rangel L.T."/>
            <person name="Marden J."/>
            <person name="Colston S."/>
            <person name="Setubal J.C."/>
            <person name="Graf J."/>
            <person name="Gogarten J.P."/>
        </authorList>
    </citation>
    <scope>NUCLEOTIDE SEQUENCE</scope>
    <source>
        <strain evidence="2">BAQ071013-135</strain>
    </source>
</reference>
<accession>A0AAX2UNZ0</accession>
<evidence type="ECO:0000256" key="1">
    <source>
        <dbReference type="SAM" id="Coils"/>
    </source>
</evidence>
<keyword evidence="1" id="KW-0175">Coiled coil</keyword>
<protein>
    <recommendedName>
        <fullName evidence="4">Defence against restriction A N-terminal domain-containing protein</fullName>
    </recommendedName>
</protein>
<feature type="coiled-coil region" evidence="1">
    <location>
        <begin position="167"/>
        <end position="208"/>
    </location>
</feature>
<evidence type="ECO:0008006" key="4">
    <source>
        <dbReference type="Google" id="ProtNLM"/>
    </source>
</evidence>
<name>A0AAX2UNZ0_AERVE</name>
<dbReference type="AlphaFoldDB" id="A0AAX2UNZ0"/>
<dbReference type="Proteomes" id="UP000796104">
    <property type="component" value="Unassembled WGS sequence"/>
</dbReference>
<sequence>MADERFSKSKATYLTLDFSNVTEKGLKKLIDAFARTKSKVAGVEATNRITKKDGQPTKKAVLRFERGQSVTITVGPLGDVIETRLNATVIPVVPKAMENMAAYAKEMSAKLIANQGRFDKSTAAKLKRVTDTSGKKPAGRTLASRLIEAQSANNAATANLTATQQRMVALQGESAGVKSELEDAKRKLEAERATTNQLLEQIENKKRAA</sequence>
<comment type="caution">
    <text evidence="2">The sequence shown here is derived from an EMBL/GenBank/DDBJ whole genome shotgun (WGS) entry which is preliminary data.</text>
</comment>